<dbReference type="AlphaFoldDB" id="A0AAV7QLK6"/>
<dbReference type="EMBL" id="JANPWB010000010">
    <property type="protein sequence ID" value="KAJ1139383.1"/>
    <property type="molecule type" value="Genomic_DNA"/>
</dbReference>
<reference evidence="1" key="1">
    <citation type="journal article" date="2022" name="bioRxiv">
        <title>Sequencing and chromosome-scale assembly of the giantPleurodeles waltlgenome.</title>
        <authorList>
            <person name="Brown T."/>
            <person name="Elewa A."/>
            <person name="Iarovenko S."/>
            <person name="Subramanian E."/>
            <person name="Araus A.J."/>
            <person name="Petzold A."/>
            <person name="Susuki M."/>
            <person name="Suzuki K.-i.T."/>
            <person name="Hayashi T."/>
            <person name="Toyoda A."/>
            <person name="Oliveira C."/>
            <person name="Osipova E."/>
            <person name="Leigh N.D."/>
            <person name="Simon A."/>
            <person name="Yun M.H."/>
        </authorList>
    </citation>
    <scope>NUCLEOTIDE SEQUENCE</scope>
    <source>
        <strain evidence="1">20211129_DDA</strain>
        <tissue evidence="1">Liver</tissue>
    </source>
</reference>
<proteinExistence type="predicted"/>
<organism evidence="1 2">
    <name type="scientific">Pleurodeles waltl</name>
    <name type="common">Iberian ribbed newt</name>
    <dbReference type="NCBI Taxonomy" id="8319"/>
    <lineage>
        <taxon>Eukaryota</taxon>
        <taxon>Metazoa</taxon>
        <taxon>Chordata</taxon>
        <taxon>Craniata</taxon>
        <taxon>Vertebrata</taxon>
        <taxon>Euteleostomi</taxon>
        <taxon>Amphibia</taxon>
        <taxon>Batrachia</taxon>
        <taxon>Caudata</taxon>
        <taxon>Salamandroidea</taxon>
        <taxon>Salamandridae</taxon>
        <taxon>Pleurodelinae</taxon>
        <taxon>Pleurodeles</taxon>
    </lineage>
</organism>
<dbReference type="Proteomes" id="UP001066276">
    <property type="component" value="Chromosome 6"/>
</dbReference>
<gene>
    <name evidence="1" type="ORF">NDU88_005756</name>
</gene>
<name>A0AAV7QLK6_PLEWA</name>
<keyword evidence="2" id="KW-1185">Reference proteome</keyword>
<protein>
    <submittedName>
        <fullName evidence="1">Uncharacterized protein</fullName>
    </submittedName>
</protein>
<accession>A0AAV7QLK6</accession>
<sequence>MPRGKTPRDSVVVSLWAITPVVEMSSKKGPSAQASAVPPALSIMQNYMEKFLADIRQEIGSLQTDFKSCLNDFRRDVTVVGERLDDLECTMDSHVVDREVLLK</sequence>
<evidence type="ECO:0000313" key="2">
    <source>
        <dbReference type="Proteomes" id="UP001066276"/>
    </source>
</evidence>
<comment type="caution">
    <text evidence="1">The sequence shown here is derived from an EMBL/GenBank/DDBJ whole genome shotgun (WGS) entry which is preliminary data.</text>
</comment>
<evidence type="ECO:0000313" key="1">
    <source>
        <dbReference type="EMBL" id="KAJ1139383.1"/>
    </source>
</evidence>